<accession>A0A7R7EQ90</accession>
<dbReference type="RefSeq" id="WP_271713949.1">
    <property type="nucleotide sequence ID" value="NZ_AP024169.1"/>
</dbReference>
<evidence type="ECO:0008006" key="3">
    <source>
        <dbReference type="Google" id="ProtNLM"/>
    </source>
</evidence>
<proteinExistence type="predicted"/>
<gene>
    <name evidence="1" type="ORF">bsdtb5_42490</name>
</gene>
<dbReference type="Pfam" id="PF19753">
    <property type="entry name" value="DUF6240"/>
    <property type="match status" value="2"/>
</dbReference>
<protein>
    <recommendedName>
        <fullName evidence="3">Flagellar hook-length control protein FliK</fullName>
    </recommendedName>
</protein>
<dbReference type="Proteomes" id="UP000595897">
    <property type="component" value="Chromosome"/>
</dbReference>
<reference evidence="1 2" key="1">
    <citation type="submission" date="2020-11" db="EMBL/GenBank/DDBJ databases">
        <title>Draft genome sequencing of a Lachnospiraceae strain isolated from anoxic soil subjected to BSD treatment.</title>
        <authorList>
            <person name="Uek A."/>
            <person name="Tonouchi A."/>
        </authorList>
    </citation>
    <scope>NUCLEOTIDE SEQUENCE [LARGE SCALE GENOMIC DNA]</scope>
    <source>
        <strain evidence="1 2">TB5</strain>
    </source>
</reference>
<sequence length="1097" mass="122438">MNITSIYANSKEDVSLSTQKDTSSSSDFQKGDVVEGVITKVSDQISISFSGREVNVSKSTVLNATEGEIRKFKIMDVSNQSIVLKEVGNNTSNTSGKATWTNVETFKKAFGEYQAALEKNCGVEDKEEQLLGAANRMTSKDYDELIKEGKYLKAYNLTQLDRALDRIKEQRQVKEESVKTQVEDTKEDKKDVEKIGYKNKAGSASSDDVEQKLEDSNLPVTDENIKRFTKAFELGQSVYSMSEKSQAYLIEHELEPTIQNIYKAGYSTSSVNQATPNVNFESVKKQAEDIMKEAGIEVNEESMKNAKWLFDNNLPLTKDSFERLDNLNNIKENMTDEKLANYIVDAMSKGINSTDASLDNTSIQLVKNVIDNIGKISDAAIIKVANSSQDITIQNLMNATQELNNSTGQDSVIDSSKINTNAEYQTDIDIKAVTAKRQLEEIRLKLTVEAGQKLASKGIQIDTENLQKVVDGLKEIESNYYKSLLQESNTLDSTENINLLKDTTSKISALRNMPSYILGSTLSSRDNITLDGLHTEGTNLKSKLDKANQTYDTLMTSPRKDLGDSIQKAFRNVDDILEDLKIPKTEANQRAVKILGYNSMDINEDNISKVKEYDLKVNTLIDNLKPAVTVNLIKDGINPLDTPLDTLNALTDQVSEELGATEEEKYSEYLWKLEKKQGITESERKTYIGVYRLLNNIEKSDGAAIGSVLNANQEMTLNNLLTAVRTLKSNGVDKKVDDSFGALESITFRSDTITSQLSSTFNDSSISAEEKYQRNLTESILNELTPSKIADISENNDLMDISLENLKEKLQVSKDDEKVNEEYNAEQAQILQALSKDSKDAISLLNEYQIPTTLEYISASKEFIQDNTYFKKVIEKANSSEDESSQDLLDEMEGLIDALDDRETMTSQYDKIDQNLSNIIKKELENTTITSKNIADLKALSNSMSFVKELSNKEYYQIPIEVNGEVTNINLTVVKQNEEAGKVSVKVDSKNLGLVEATFTVKSGELKGLILSDNKDTLDNLSNLRENFADQISQAGIEVKQLDYGTSNQISSSYIKNTDQNRNRTEEIGNSEEGKATTRQLYQVAKAFVLEVKNLAE</sequence>
<evidence type="ECO:0000313" key="1">
    <source>
        <dbReference type="EMBL" id="BCN32954.1"/>
    </source>
</evidence>
<dbReference type="KEGG" id="ahb:bsdtb5_42490"/>
<dbReference type="AlphaFoldDB" id="A0A7R7EQ90"/>
<dbReference type="EMBL" id="AP024169">
    <property type="protein sequence ID" value="BCN32954.1"/>
    <property type="molecule type" value="Genomic_DNA"/>
</dbReference>
<name>A0A7R7EQ90_9FIRM</name>
<evidence type="ECO:0000313" key="2">
    <source>
        <dbReference type="Proteomes" id="UP000595897"/>
    </source>
</evidence>
<organism evidence="1 2">
    <name type="scientific">Anaeromicropila herbilytica</name>
    <dbReference type="NCBI Taxonomy" id="2785025"/>
    <lineage>
        <taxon>Bacteria</taxon>
        <taxon>Bacillati</taxon>
        <taxon>Bacillota</taxon>
        <taxon>Clostridia</taxon>
        <taxon>Lachnospirales</taxon>
        <taxon>Lachnospiraceae</taxon>
        <taxon>Anaeromicropila</taxon>
    </lineage>
</organism>
<keyword evidence="2" id="KW-1185">Reference proteome</keyword>
<dbReference type="InterPro" id="IPR046207">
    <property type="entry name" value="DUF6240"/>
</dbReference>